<sequence>MNMSSMDEIIQYPDRPTECRELLKVIEMSVVDKRKRLGWQDKDSDGREVIGRWLDERNGSTDKLILYRQTDNIYLEIWSSDGCHSLDVMMCIETDAGLKLEDEGGNFFGEYFLLSDDNSLQFCNSSECFYTAKAA</sequence>
<name>D4ZIP1_SHEVD</name>
<organism evidence="1 2">
    <name type="scientific">Shewanella violacea (strain JCM 10179 / CIP 106290 / LMG 19151 / DSS12)</name>
    <dbReference type="NCBI Taxonomy" id="637905"/>
    <lineage>
        <taxon>Bacteria</taxon>
        <taxon>Pseudomonadati</taxon>
        <taxon>Pseudomonadota</taxon>
        <taxon>Gammaproteobacteria</taxon>
        <taxon>Alteromonadales</taxon>
        <taxon>Shewanellaceae</taxon>
        <taxon>Shewanella</taxon>
    </lineage>
</organism>
<dbReference type="KEGG" id="svo:SVI_1569"/>
<gene>
    <name evidence="1" type="ordered locus">SVI_1569</name>
</gene>
<evidence type="ECO:0000313" key="2">
    <source>
        <dbReference type="Proteomes" id="UP000002350"/>
    </source>
</evidence>
<protein>
    <submittedName>
        <fullName evidence="1">Uncharacterized protein</fullName>
    </submittedName>
</protein>
<reference evidence="2" key="1">
    <citation type="journal article" date="2010" name="Mol. Biosyst.">
        <title>Complete genome sequence and comparative analysis of Shewanella violacea, a psychrophilic and piezophilic bacterium from deep sea floor sediments.</title>
        <authorList>
            <person name="Aono E."/>
            <person name="Baba T."/>
            <person name="Ara T."/>
            <person name="Nishi T."/>
            <person name="Nakamichi T."/>
            <person name="Inamoto E."/>
            <person name="Toyonaga H."/>
            <person name="Hasegawa M."/>
            <person name="Takai Y."/>
            <person name="Okumura Y."/>
            <person name="Baba M."/>
            <person name="Tomita M."/>
            <person name="Kato C."/>
            <person name="Oshima T."/>
            <person name="Nakasone K."/>
            <person name="Mori H."/>
        </authorList>
    </citation>
    <scope>NUCLEOTIDE SEQUENCE [LARGE SCALE GENOMIC DNA]</scope>
    <source>
        <strain evidence="2">JCM 10179 / CIP 106290 / LMG 19151 / DSS12</strain>
    </source>
</reference>
<dbReference type="AlphaFoldDB" id="D4ZIP1"/>
<dbReference type="HOGENOM" id="CLU_153913_0_0_6"/>
<dbReference type="EMBL" id="AP011177">
    <property type="protein sequence ID" value="BAJ01540.1"/>
    <property type="molecule type" value="Genomic_DNA"/>
</dbReference>
<evidence type="ECO:0000313" key="1">
    <source>
        <dbReference type="EMBL" id="BAJ01540.1"/>
    </source>
</evidence>
<proteinExistence type="predicted"/>
<dbReference type="eggNOG" id="ENOG502ZDFE">
    <property type="taxonomic scope" value="Bacteria"/>
</dbReference>
<accession>D4ZIP1</accession>
<keyword evidence="2" id="KW-1185">Reference proteome</keyword>
<dbReference type="Proteomes" id="UP000002350">
    <property type="component" value="Chromosome"/>
</dbReference>